<sequence length="78" mass="8747">MEAVTSREVYRRNMSEEFSSFLCAANSDFVSTDLCKLVTGRRQSTGQQGRASRDTAHVLRSIDCVPAMLKIREECGQD</sequence>
<reference evidence="2" key="1">
    <citation type="journal article" date="2017" name="Cell">
        <title>Insights into land plant evolution garnered from the Marchantia polymorpha genome.</title>
        <authorList>
            <person name="Bowman J.L."/>
            <person name="Kohchi T."/>
            <person name="Yamato K.T."/>
            <person name="Jenkins J."/>
            <person name="Shu S."/>
            <person name="Ishizaki K."/>
            <person name="Yamaoka S."/>
            <person name="Nishihama R."/>
            <person name="Nakamura Y."/>
            <person name="Berger F."/>
            <person name="Adam C."/>
            <person name="Aki S.S."/>
            <person name="Althoff F."/>
            <person name="Araki T."/>
            <person name="Arteaga-Vazquez M.A."/>
            <person name="Balasubrmanian S."/>
            <person name="Barry K."/>
            <person name="Bauer D."/>
            <person name="Boehm C.R."/>
            <person name="Briginshaw L."/>
            <person name="Caballero-Perez J."/>
            <person name="Catarino B."/>
            <person name="Chen F."/>
            <person name="Chiyoda S."/>
            <person name="Chovatia M."/>
            <person name="Davies K.M."/>
            <person name="Delmans M."/>
            <person name="Demura T."/>
            <person name="Dierschke T."/>
            <person name="Dolan L."/>
            <person name="Dorantes-Acosta A.E."/>
            <person name="Eklund D.M."/>
            <person name="Florent S.N."/>
            <person name="Flores-Sandoval E."/>
            <person name="Fujiyama A."/>
            <person name="Fukuzawa H."/>
            <person name="Galik B."/>
            <person name="Grimanelli D."/>
            <person name="Grimwood J."/>
            <person name="Grossniklaus U."/>
            <person name="Hamada T."/>
            <person name="Haseloff J."/>
            <person name="Hetherington A.J."/>
            <person name="Higo A."/>
            <person name="Hirakawa Y."/>
            <person name="Hundley H.N."/>
            <person name="Ikeda Y."/>
            <person name="Inoue K."/>
            <person name="Inoue S.I."/>
            <person name="Ishida S."/>
            <person name="Jia Q."/>
            <person name="Kakita M."/>
            <person name="Kanazawa T."/>
            <person name="Kawai Y."/>
            <person name="Kawashima T."/>
            <person name="Kennedy M."/>
            <person name="Kinose K."/>
            <person name="Kinoshita T."/>
            <person name="Kohara Y."/>
            <person name="Koide E."/>
            <person name="Komatsu K."/>
            <person name="Kopischke S."/>
            <person name="Kubo M."/>
            <person name="Kyozuka J."/>
            <person name="Lagercrantz U."/>
            <person name="Lin S.S."/>
            <person name="Lindquist E."/>
            <person name="Lipzen A.M."/>
            <person name="Lu C.W."/>
            <person name="De Luna E."/>
            <person name="Martienssen R.A."/>
            <person name="Minamino N."/>
            <person name="Mizutani M."/>
            <person name="Mizutani M."/>
            <person name="Mochizuki N."/>
            <person name="Monte I."/>
            <person name="Mosher R."/>
            <person name="Nagasaki H."/>
            <person name="Nakagami H."/>
            <person name="Naramoto S."/>
            <person name="Nishitani K."/>
            <person name="Ohtani M."/>
            <person name="Okamoto T."/>
            <person name="Okumura M."/>
            <person name="Phillips J."/>
            <person name="Pollak B."/>
            <person name="Reinders A."/>
            <person name="Rovekamp M."/>
            <person name="Sano R."/>
            <person name="Sawa S."/>
            <person name="Schmid M.W."/>
            <person name="Shirakawa M."/>
            <person name="Solano R."/>
            <person name="Spunde A."/>
            <person name="Suetsugu N."/>
            <person name="Sugano S."/>
            <person name="Sugiyama A."/>
            <person name="Sun R."/>
            <person name="Suzuki Y."/>
            <person name="Takenaka M."/>
            <person name="Takezawa D."/>
            <person name="Tomogane H."/>
            <person name="Tsuzuki M."/>
            <person name="Ueda T."/>
            <person name="Umeda M."/>
            <person name="Ward J.M."/>
            <person name="Watanabe Y."/>
            <person name="Yazaki K."/>
            <person name="Yokoyama R."/>
            <person name="Yoshitake Y."/>
            <person name="Yotsui I."/>
            <person name="Zachgo S."/>
            <person name="Schmutz J."/>
        </authorList>
    </citation>
    <scope>NUCLEOTIDE SEQUENCE [LARGE SCALE GENOMIC DNA]</scope>
    <source>
        <strain evidence="2">Tak-1</strain>
    </source>
</reference>
<keyword evidence="2" id="KW-1185">Reference proteome</keyword>
<dbReference type="EMBL" id="KZ772766">
    <property type="protein sequence ID" value="PTQ32910.1"/>
    <property type="molecule type" value="Genomic_DNA"/>
</dbReference>
<evidence type="ECO:0000313" key="1">
    <source>
        <dbReference type="EMBL" id="PTQ32910.1"/>
    </source>
</evidence>
<name>A0A2R6WGD0_MARPO</name>
<organism evidence="1 2">
    <name type="scientific">Marchantia polymorpha</name>
    <name type="common">Common liverwort</name>
    <name type="synonym">Marchantia aquatica</name>
    <dbReference type="NCBI Taxonomy" id="3197"/>
    <lineage>
        <taxon>Eukaryota</taxon>
        <taxon>Viridiplantae</taxon>
        <taxon>Streptophyta</taxon>
        <taxon>Embryophyta</taxon>
        <taxon>Marchantiophyta</taxon>
        <taxon>Marchantiopsida</taxon>
        <taxon>Marchantiidae</taxon>
        <taxon>Marchantiales</taxon>
        <taxon>Marchantiaceae</taxon>
        <taxon>Marchantia</taxon>
    </lineage>
</organism>
<gene>
    <name evidence="1" type="ORF">MARPO_0094s0077</name>
</gene>
<evidence type="ECO:0000313" key="2">
    <source>
        <dbReference type="Proteomes" id="UP000244005"/>
    </source>
</evidence>
<dbReference type="Proteomes" id="UP000244005">
    <property type="component" value="Unassembled WGS sequence"/>
</dbReference>
<proteinExistence type="predicted"/>
<protein>
    <submittedName>
        <fullName evidence="1">Uncharacterized protein</fullName>
    </submittedName>
</protein>
<accession>A0A2R6WGD0</accession>
<dbReference type="AlphaFoldDB" id="A0A2R6WGD0"/>